<gene>
    <name evidence="1" type="ORF">MYCFIDRAFT_177756</name>
</gene>
<organism evidence="1 2">
    <name type="scientific">Pseudocercospora fijiensis (strain CIRAD86)</name>
    <name type="common">Black leaf streak disease fungus</name>
    <name type="synonym">Mycosphaerella fijiensis</name>
    <dbReference type="NCBI Taxonomy" id="383855"/>
    <lineage>
        <taxon>Eukaryota</taxon>
        <taxon>Fungi</taxon>
        <taxon>Dikarya</taxon>
        <taxon>Ascomycota</taxon>
        <taxon>Pezizomycotina</taxon>
        <taxon>Dothideomycetes</taxon>
        <taxon>Dothideomycetidae</taxon>
        <taxon>Mycosphaerellales</taxon>
        <taxon>Mycosphaerellaceae</taxon>
        <taxon>Pseudocercospora</taxon>
    </lineage>
</organism>
<dbReference type="RefSeq" id="XP_007929905.1">
    <property type="nucleotide sequence ID" value="XM_007931714.1"/>
</dbReference>
<dbReference type="Proteomes" id="UP000016932">
    <property type="component" value="Unassembled WGS sequence"/>
</dbReference>
<keyword evidence="2" id="KW-1185">Reference proteome</keyword>
<name>M2YMX6_PSEFD</name>
<accession>M2YMX6</accession>
<dbReference type="VEuPathDB" id="FungiDB:MYCFIDRAFT_177756"/>
<dbReference type="KEGG" id="pfj:MYCFIDRAFT_177756"/>
<dbReference type="AlphaFoldDB" id="M2YMX6"/>
<protein>
    <submittedName>
        <fullName evidence="1">Uncharacterized protein</fullName>
    </submittedName>
</protein>
<proteinExistence type="predicted"/>
<evidence type="ECO:0000313" key="1">
    <source>
        <dbReference type="EMBL" id="EME79090.1"/>
    </source>
</evidence>
<evidence type="ECO:0000313" key="2">
    <source>
        <dbReference type="Proteomes" id="UP000016932"/>
    </source>
</evidence>
<dbReference type="GeneID" id="19333839"/>
<dbReference type="HOGENOM" id="CLU_1678706_0_0_1"/>
<dbReference type="EMBL" id="KB446562">
    <property type="protein sequence ID" value="EME79090.1"/>
    <property type="molecule type" value="Genomic_DNA"/>
</dbReference>
<reference evidence="1 2" key="1">
    <citation type="journal article" date="2012" name="PLoS Pathog.">
        <title>Diverse lifestyles and strategies of plant pathogenesis encoded in the genomes of eighteen Dothideomycetes fungi.</title>
        <authorList>
            <person name="Ohm R.A."/>
            <person name="Feau N."/>
            <person name="Henrissat B."/>
            <person name="Schoch C.L."/>
            <person name="Horwitz B.A."/>
            <person name="Barry K.W."/>
            <person name="Condon B.J."/>
            <person name="Copeland A.C."/>
            <person name="Dhillon B."/>
            <person name="Glaser F."/>
            <person name="Hesse C.N."/>
            <person name="Kosti I."/>
            <person name="LaButti K."/>
            <person name="Lindquist E.A."/>
            <person name="Lucas S."/>
            <person name="Salamov A.A."/>
            <person name="Bradshaw R.E."/>
            <person name="Ciuffetti L."/>
            <person name="Hamelin R.C."/>
            <person name="Kema G.H.J."/>
            <person name="Lawrence C."/>
            <person name="Scott J.A."/>
            <person name="Spatafora J.W."/>
            <person name="Turgeon B.G."/>
            <person name="de Wit P.J.G.M."/>
            <person name="Zhong S."/>
            <person name="Goodwin S.B."/>
            <person name="Grigoriev I.V."/>
        </authorList>
    </citation>
    <scope>NUCLEOTIDE SEQUENCE [LARGE SCALE GENOMIC DNA]</scope>
    <source>
        <strain evidence="1 2">CIRAD86</strain>
    </source>
</reference>
<sequence length="157" mass="17536">MVSESKHPQIGLEEVVTGCSEACLLLVSISQKYRIYTLLQEPNASVRRPSIICFPYWMLSDETAVPRLGSSSTAVVAAFAQYLRYTLHGLVGGISGRTCTVLFWMQCTQVRDERKSRLPVYDIVLCNVLGHTVYPRKLGGAQLPKQQLLQGQSNFQK</sequence>